<dbReference type="EMBL" id="CP002049">
    <property type="protein sequence ID" value="ADI14375.1"/>
    <property type="molecule type" value="Genomic_DNA"/>
</dbReference>
<gene>
    <name evidence="3" type="ordered locus">Trad_1252</name>
</gene>
<name>D7CWH6_TRURR</name>
<keyword evidence="1" id="KW-0732">Signal</keyword>
<evidence type="ECO:0000256" key="1">
    <source>
        <dbReference type="SAM" id="SignalP"/>
    </source>
</evidence>
<dbReference type="InterPro" id="IPR022409">
    <property type="entry name" value="PKD/Chitinase_dom"/>
</dbReference>
<dbReference type="PANTHER" id="PTHR33546:SF1">
    <property type="entry name" value="LARGE, MULTIFUNCTIONAL SECRETED PROTEIN"/>
    <property type="match status" value="1"/>
</dbReference>
<feature type="chain" id="PRO_5003094353" description="PKD domain-containing protein" evidence="1">
    <location>
        <begin position="32"/>
        <end position="409"/>
    </location>
</feature>
<dbReference type="AlphaFoldDB" id="D7CWH6"/>
<reference evidence="3 4" key="2">
    <citation type="journal article" date="2011" name="Stand. Genomic Sci.">
        <title>Complete genome sequence of Truepera radiovictrix type strain (RQ-24).</title>
        <authorList>
            <person name="Ivanova N."/>
            <person name="Rohde C."/>
            <person name="Munk C."/>
            <person name="Nolan M."/>
            <person name="Lucas S."/>
            <person name="Del Rio T.G."/>
            <person name="Tice H."/>
            <person name="Deshpande S."/>
            <person name="Cheng J.F."/>
            <person name="Tapia R."/>
            <person name="Han C."/>
            <person name="Goodwin L."/>
            <person name="Pitluck S."/>
            <person name="Liolios K."/>
            <person name="Mavromatis K."/>
            <person name="Mikhailova N."/>
            <person name="Pati A."/>
            <person name="Chen A."/>
            <person name="Palaniappan K."/>
            <person name="Land M."/>
            <person name="Hauser L."/>
            <person name="Chang Y.J."/>
            <person name="Jeffries C.D."/>
            <person name="Brambilla E."/>
            <person name="Rohde M."/>
            <person name="Goker M."/>
            <person name="Tindall B.J."/>
            <person name="Woyke T."/>
            <person name="Bristow J."/>
            <person name="Eisen J.A."/>
            <person name="Markowitz V."/>
            <person name="Hugenholtz P."/>
            <person name="Kyrpides N.C."/>
            <person name="Klenk H.P."/>
            <person name="Lapidus A."/>
        </authorList>
    </citation>
    <scope>NUCLEOTIDE SEQUENCE [LARGE SCALE GENOMIC DNA]</scope>
    <source>
        <strain evidence="4">DSM 17093 / CIP 108686 / LMG 22925 / RQ-24</strain>
    </source>
</reference>
<dbReference type="SUPFAM" id="SSF49299">
    <property type="entry name" value="PKD domain"/>
    <property type="match status" value="1"/>
</dbReference>
<dbReference type="HOGENOM" id="CLU_672568_0_0_0"/>
<evidence type="ECO:0000313" key="3">
    <source>
        <dbReference type="EMBL" id="ADI14375.1"/>
    </source>
</evidence>
<dbReference type="Proteomes" id="UP000000379">
    <property type="component" value="Chromosome"/>
</dbReference>
<dbReference type="PANTHER" id="PTHR33546">
    <property type="entry name" value="LARGE, MULTIFUNCTIONAL SECRETED PROTEIN-RELATED"/>
    <property type="match status" value="1"/>
</dbReference>
<dbReference type="InterPro" id="IPR013783">
    <property type="entry name" value="Ig-like_fold"/>
</dbReference>
<dbReference type="Gene3D" id="2.60.120.560">
    <property type="entry name" value="Exo-inulinase, domain 1"/>
    <property type="match status" value="1"/>
</dbReference>
<keyword evidence="4" id="KW-1185">Reference proteome</keyword>
<reference evidence="4" key="1">
    <citation type="submission" date="2010-05" db="EMBL/GenBank/DDBJ databases">
        <title>The complete genome of Truepera radiovictris DSM 17093.</title>
        <authorList>
            <consortium name="US DOE Joint Genome Institute (JGI-PGF)"/>
            <person name="Lucas S."/>
            <person name="Copeland A."/>
            <person name="Lapidus A."/>
            <person name="Glavina del Rio T."/>
            <person name="Dalin E."/>
            <person name="Tice H."/>
            <person name="Bruce D."/>
            <person name="Goodwin L."/>
            <person name="Pitluck S."/>
            <person name="Kyrpides N."/>
            <person name="Mavromatis K."/>
            <person name="Ovchinnikova G."/>
            <person name="Munk A.C."/>
            <person name="Detter J.C."/>
            <person name="Han C."/>
            <person name="Tapia R."/>
            <person name="Land M."/>
            <person name="Hauser L."/>
            <person name="Markowitz V."/>
            <person name="Cheng J.-F."/>
            <person name="Hugenholtz P."/>
            <person name="Woyke T."/>
            <person name="Wu D."/>
            <person name="Tindall B."/>
            <person name="Pomrenke H.G."/>
            <person name="Brambilla E."/>
            <person name="Klenk H.-P."/>
            <person name="Eisen J.A."/>
        </authorList>
    </citation>
    <scope>NUCLEOTIDE SEQUENCE [LARGE SCALE GENOMIC DNA]</scope>
    <source>
        <strain evidence="4">DSM 17093 / CIP 108686 / LMG 22925 / RQ-24</strain>
    </source>
</reference>
<dbReference type="InterPro" id="IPR000601">
    <property type="entry name" value="PKD_dom"/>
</dbReference>
<proteinExistence type="predicted"/>
<dbReference type="KEGG" id="tra:Trad_1252"/>
<protein>
    <recommendedName>
        <fullName evidence="2">PKD domain-containing protein</fullName>
    </recommendedName>
</protein>
<dbReference type="SMART" id="SM00089">
    <property type="entry name" value="PKD"/>
    <property type="match status" value="1"/>
</dbReference>
<dbReference type="eggNOG" id="COG3291">
    <property type="taxonomic scope" value="Bacteria"/>
</dbReference>
<dbReference type="PROSITE" id="PS50093">
    <property type="entry name" value="PKD"/>
    <property type="match status" value="1"/>
</dbReference>
<sequence>MWPLTLFPLRPSRLALGALALGALLSACERATPVPGVVIQSFEAASETLNVGQTLRLTWRTEGASACTLEVTPVAGGAPAGTTYEPDNCAQGSLDHPTTDAGRFEATLSALGAAGGRAERSLTFEVVGDADGDLEAPTARFRVLPGDGPLSFVFEADDAPTGRALRWDFGDGSAAEGARVTHRYAAPGDYTVTLTVEGAGGSASASQPLAARGERLVLFDGSDLEAWERVAGGEANWPVEDGAFEVLPGARVSENNLRTKETFGDFRLHLEFWVPATPEGTPPQARGNSGVYLQGRYEVQILDSYGVTLTGADDAGAIYGVKDADVNASLPPETWQRFDITFRAARFAGGRKVENARVSVRWNGVLVHDDVEIPRHTLLGDPEGPEDGPVVLQDHGSRVRFRNVWLEPL</sequence>
<dbReference type="InterPro" id="IPR035986">
    <property type="entry name" value="PKD_dom_sf"/>
</dbReference>
<dbReference type="GO" id="GO:0016787">
    <property type="term" value="F:hydrolase activity"/>
    <property type="evidence" value="ECO:0007669"/>
    <property type="project" value="InterPro"/>
</dbReference>
<evidence type="ECO:0000259" key="2">
    <source>
        <dbReference type="PROSITE" id="PS50093"/>
    </source>
</evidence>
<dbReference type="RefSeq" id="WP_013177745.1">
    <property type="nucleotide sequence ID" value="NC_014221.1"/>
</dbReference>
<evidence type="ECO:0000313" key="4">
    <source>
        <dbReference type="Proteomes" id="UP000000379"/>
    </source>
</evidence>
<dbReference type="STRING" id="649638.Trad_1252"/>
<dbReference type="InterPro" id="IPR010496">
    <property type="entry name" value="AL/BT2_dom"/>
</dbReference>
<organism evidence="3 4">
    <name type="scientific">Truepera radiovictrix (strain DSM 17093 / CIP 108686 / LMG 22925 / RQ-24)</name>
    <dbReference type="NCBI Taxonomy" id="649638"/>
    <lineage>
        <taxon>Bacteria</taxon>
        <taxon>Thermotogati</taxon>
        <taxon>Deinococcota</taxon>
        <taxon>Deinococci</taxon>
        <taxon>Trueperales</taxon>
        <taxon>Trueperaceae</taxon>
        <taxon>Truepera</taxon>
    </lineage>
</organism>
<accession>D7CWH6</accession>
<feature type="signal peptide" evidence="1">
    <location>
        <begin position="1"/>
        <end position="31"/>
    </location>
</feature>
<dbReference type="CDD" id="cd00146">
    <property type="entry name" value="PKD"/>
    <property type="match status" value="1"/>
</dbReference>
<feature type="domain" description="PKD" evidence="2">
    <location>
        <begin position="150"/>
        <end position="206"/>
    </location>
</feature>
<dbReference type="Pfam" id="PF18911">
    <property type="entry name" value="PKD_4"/>
    <property type="match status" value="1"/>
</dbReference>
<dbReference type="OrthoDB" id="176168at2"/>
<dbReference type="Pfam" id="PF06439">
    <property type="entry name" value="3keto-disac_hyd"/>
    <property type="match status" value="1"/>
</dbReference>
<dbReference type="Gene3D" id="2.60.40.10">
    <property type="entry name" value="Immunoglobulins"/>
    <property type="match status" value="1"/>
</dbReference>